<reference evidence="3" key="1">
    <citation type="journal article" date="2008" name="Nat. Genet.">
        <title>The Pristionchus pacificus genome provides a unique perspective on nematode lifestyle and parasitism.</title>
        <authorList>
            <person name="Dieterich C."/>
            <person name="Clifton S.W."/>
            <person name="Schuster L.N."/>
            <person name="Chinwalla A."/>
            <person name="Delehaunty K."/>
            <person name="Dinkelacker I."/>
            <person name="Fulton L."/>
            <person name="Fulton R."/>
            <person name="Godfrey J."/>
            <person name="Minx P."/>
            <person name="Mitreva M."/>
            <person name="Roeseler W."/>
            <person name="Tian H."/>
            <person name="Witte H."/>
            <person name="Yang S.P."/>
            <person name="Wilson R.K."/>
            <person name="Sommer R.J."/>
        </authorList>
    </citation>
    <scope>NUCLEOTIDE SEQUENCE [LARGE SCALE GENOMIC DNA]</scope>
    <source>
        <strain evidence="3">PS312</strain>
    </source>
</reference>
<sequence length="414" mass="47245">SAQPVLEEEDWGVVVKELLSPIFYINSRVETEKTDMFYSNQAPIGVPMNNQKGVIVKLNGEYADSVIYSPISGKALLSPYLVVQPMKLGSFVSYNVYRSHDQKEWIAEDVHYIGEELEIVPYLLRKSKLQVKVYAMVNRMDMKTSSAWLWNDTIGRIRIPPLYFLRSLKPFDIVELIAMYEGEHEDVPWQAVNVTHIRDERVEMIRNDVATLLSTSDGWTVDKVSMHENDTNGFFTIVSRTDRMNNKTSAFAAWTDYTRGESPPSIGTPCRVTLFKQDRIDKNIKMRAVLVTPRGIDFLKENNVSNHTLQHLTLNSSCNRHMPLMRTSQVHQIPMSDGSNSIDGSTMSISSSPTQSEIEQMVDNSRIDDFRLRSNSAASTNSSLSSSPRLDYTSLYPHQFREWMPTEAEKSSFM</sequence>
<gene>
    <name evidence="2" type="primary">WBGene00273973</name>
</gene>
<dbReference type="AlphaFoldDB" id="A0A2A6B980"/>
<accession>A0A8R1YSW3</accession>
<evidence type="ECO:0000313" key="3">
    <source>
        <dbReference type="Proteomes" id="UP000005239"/>
    </source>
</evidence>
<dbReference type="Proteomes" id="UP000005239">
    <property type="component" value="Unassembled WGS sequence"/>
</dbReference>
<protein>
    <submittedName>
        <fullName evidence="2">Uncharacterized protein</fullName>
    </submittedName>
</protein>
<evidence type="ECO:0000313" key="2">
    <source>
        <dbReference type="EnsemblMetazoa" id="PPA35604.1"/>
    </source>
</evidence>
<dbReference type="EnsemblMetazoa" id="PPA35604.1">
    <property type="protein sequence ID" value="PPA35604.1"/>
    <property type="gene ID" value="WBGene00273973"/>
</dbReference>
<keyword evidence="3" id="KW-1185">Reference proteome</keyword>
<name>A0A2A6B980_PRIPA</name>
<accession>A0A2A6B980</accession>
<feature type="compositionally biased region" description="Low complexity" evidence="1">
    <location>
        <begin position="339"/>
        <end position="358"/>
    </location>
</feature>
<organism evidence="2 3">
    <name type="scientific">Pristionchus pacificus</name>
    <name type="common">Parasitic nematode worm</name>
    <dbReference type="NCBI Taxonomy" id="54126"/>
    <lineage>
        <taxon>Eukaryota</taxon>
        <taxon>Metazoa</taxon>
        <taxon>Ecdysozoa</taxon>
        <taxon>Nematoda</taxon>
        <taxon>Chromadorea</taxon>
        <taxon>Rhabditida</taxon>
        <taxon>Rhabditina</taxon>
        <taxon>Diplogasteromorpha</taxon>
        <taxon>Diplogasteroidea</taxon>
        <taxon>Neodiplogasteridae</taxon>
        <taxon>Pristionchus</taxon>
    </lineage>
</organism>
<reference evidence="2" key="2">
    <citation type="submission" date="2022-06" db="UniProtKB">
        <authorList>
            <consortium name="EnsemblMetazoa"/>
        </authorList>
    </citation>
    <scope>IDENTIFICATION</scope>
    <source>
        <strain evidence="2">PS312</strain>
    </source>
</reference>
<proteinExistence type="predicted"/>
<evidence type="ECO:0000256" key="1">
    <source>
        <dbReference type="SAM" id="MobiDB-lite"/>
    </source>
</evidence>
<feature type="region of interest" description="Disordered" evidence="1">
    <location>
        <begin position="334"/>
        <end position="358"/>
    </location>
</feature>